<accession>A0A1E1LN98</accession>
<evidence type="ECO:0000313" key="3">
    <source>
        <dbReference type="EMBL" id="CZT11978.1"/>
    </source>
</evidence>
<dbReference type="InterPro" id="IPR038717">
    <property type="entry name" value="Tc1-like_DDE_dom"/>
</dbReference>
<name>A0A1E1LN98_9HELO</name>
<dbReference type="InterPro" id="IPR012337">
    <property type="entry name" value="RNaseH-like_sf"/>
</dbReference>
<gene>
    <name evidence="3" type="ORF">RAG0_15978</name>
</gene>
<sequence length="251" mass="28420">MFWAAFGYGIRTQLIPMEGDPLAPKGGVTARVYQTVLDQYLLPILGFGSMFMQDNAPIYTVYIIRDWFATRGIDVMNWPPYSPDLNPIENLWALLKAEIYILYPELVGAPNTVETLDLLIRCTIDTWERLGDVSLNRLIDTMVHRVEAVIKAEGCHIDPNILSSGTRRLTPHSVNTERMANTDTLRDEVVKISAQLEKATGERDSLETRLRGIEDYLPSLVSWAVETTQALDRLKVFHKIKKSNKRSIKAG</sequence>
<dbReference type="SUPFAM" id="SSF53098">
    <property type="entry name" value="Ribonuclease H-like"/>
    <property type="match status" value="1"/>
</dbReference>
<evidence type="ECO:0000313" key="4">
    <source>
        <dbReference type="Proteomes" id="UP000178912"/>
    </source>
</evidence>
<organism evidence="3 4">
    <name type="scientific">Rhynchosporium agropyri</name>
    <dbReference type="NCBI Taxonomy" id="914238"/>
    <lineage>
        <taxon>Eukaryota</taxon>
        <taxon>Fungi</taxon>
        <taxon>Dikarya</taxon>
        <taxon>Ascomycota</taxon>
        <taxon>Pezizomycotina</taxon>
        <taxon>Leotiomycetes</taxon>
        <taxon>Helotiales</taxon>
        <taxon>Ploettnerulaceae</taxon>
        <taxon>Rhynchosporium</taxon>
    </lineage>
</organism>
<dbReference type="InterPro" id="IPR036397">
    <property type="entry name" value="RNaseH_sf"/>
</dbReference>
<dbReference type="AlphaFoldDB" id="A0A1E1LN98"/>
<keyword evidence="1" id="KW-0175">Coiled coil</keyword>
<evidence type="ECO:0000256" key="1">
    <source>
        <dbReference type="SAM" id="Coils"/>
    </source>
</evidence>
<proteinExistence type="predicted"/>
<dbReference type="OrthoDB" id="3559649at2759"/>
<protein>
    <recommendedName>
        <fullName evidence="2">Tc1-like transposase DDE domain-containing protein</fullName>
    </recommendedName>
</protein>
<reference evidence="4" key="1">
    <citation type="submission" date="2016-03" db="EMBL/GenBank/DDBJ databases">
        <authorList>
            <person name="Guldener U."/>
        </authorList>
    </citation>
    <scope>NUCLEOTIDE SEQUENCE [LARGE SCALE GENOMIC DNA]</scope>
    <source>
        <strain evidence="4">04CH-RAC-A.6.1</strain>
    </source>
</reference>
<dbReference type="Pfam" id="PF13358">
    <property type="entry name" value="DDE_3"/>
    <property type="match status" value="1"/>
</dbReference>
<dbReference type="EMBL" id="FJUX01000151">
    <property type="protein sequence ID" value="CZT11978.1"/>
    <property type="molecule type" value="Genomic_DNA"/>
</dbReference>
<feature type="domain" description="Tc1-like transposase DDE" evidence="2">
    <location>
        <begin position="34"/>
        <end position="99"/>
    </location>
</feature>
<evidence type="ECO:0000259" key="2">
    <source>
        <dbReference type="Pfam" id="PF13358"/>
    </source>
</evidence>
<dbReference type="GO" id="GO:0003676">
    <property type="term" value="F:nucleic acid binding"/>
    <property type="evidence" value="ECO:0007669"/>
    <property type="project" value="InterPro"/>
</dbReference>
<dbReference type="Gene3D" id="3.30.420.10">
    <property type="entry name" value="Ribonuclease H-like superfamily/Ribonuclease H"/>
    <property type="match status" value="1"/>
</dbReference>
<feature type="coiled-coil region" evidence="1">
    <location>
        <begin position="189"/>
        <end position="216"/>
    </location>
</feature>
<dbReference type="Proteomes" id="UP000178912">
    <property type="component" value="Unassembled WGS sequence"/>
</dbReference>
<keyword evidence="4" id="KW-1185">Reference proteome</keyword>